<reference evidence="1" key="1">
    <citation type="submission" date="2020-03" db="EMBL/GenBank/DDBJ databases">
        <title>Draft sequencing of Calidifontibacter sp. DB0510.</title>
        <authorList>
            <person name="Kim D.-U."/>
        </authorList>
    </citation>
    <scope>NUCLEOTIDE SEQUENCE</scope>
    <source>
        <strain evidence="1">DB0510</strain>
    </source>
</reference>
<dbReference type="Proteomes" id="UP000744769">
    <property type="component" value="Unassembled WGS sequence"/>
</dbReference>
<dbReference type="SUPFAM" id="SSF53448">
    <property type="entry name" value="Nucleotide-diphospho-sugar transferases"/>
    <property type="match status" value="1"/>
</dbReference>
<proteinExistence type="predicted"/>
<evidence type="ECO:0000313" key="1">
    <source>
        <dbReference type="EMBL" id="NHN56224.1"/>
    </source>
</evidence>
<dbReference type="RefSeq" id="WP_166196782.1">
    <property type="nucleotide sequence ID" value="NZ_JAAOIV010000007.1"/>
</dbReference>
<dbReference type="AlphaFoldDB" id="A0A967EAT0"/>
<name>A0A967EAT0_9MICO</name>
<comment type="caution">
    <text evidence="1">The sequence shown here is derived from an EMBL/GenBank/DDBJ whole genome shotgun (WGS) entry which is preliminary data.</text>
</comment>
<accession>A0A967EAT0</accession>
<dbReference type="InterPro" id="IPR029044">
    <property type="entry name" value="Nucleotide-diphossugar_trans"/>
</dbReference>
<evidence type="ECO:0000313" key="2">
    <source>
        <dbReference type="Proteomes" id="UP000744769"/>
    </source>
</evidence>
<gene>
    <name evidence="1" type="ORF">G9U51_10600</name>
</gene>
<protein>
    <recommendedName>
        <fullName evidence="3">Glycosyltransferase</fullName>
    </recommendedName>
</protein>
<keyword evidence="2" id="KW-1185">Reference proteome</keyword>
<organism evidence="1 2">
    <name type="scientific">Metallococcus carri</name>
    <dbReference type="NCBI Taxonomy" id="1656884"/>
    <lineage>
        <taxon>Bacteria</taxon>
        <taxon>Bacillati</taxon>
        <taxon>Actinomycetota</taxon>
        <taxon>Actinomycetes</taxon>
        <taxon>Micrococcales</taxon>
        <taxon>Dermacoccaceae</taxon>
        <taxon>Metallococcus</taxon>
    </lineage>
</organism>
<dbReference type="EMBL" id="JAAOIV010000007">
    <property type="protein sequence ID" value="NHN56224.1"/>
    <property type="molecule type" value="Genomic_DNA"/>
</dbReference>
<evidence type="ECO:0008006" key="3">
    <source>
        <dbReference type="Google" id="ProtNLM"/>
    </source>
</evidence>
<sequence>MPFRRIDAPPVTGDAPCVVSLTSYGVRIATAHHAIESIAKGSVRPARLVLWLAHDDLATGLPESLLRLRRRGLEIVGCDDHRSHKKYYPYVRSIVRHRLPLVTADDDTLYPSDWLERLLRAHRRAPELVHAQRARRVLLDETGMRPYVEWPLVADRAPSPLVFPTGVGGVIYPAPLLAELRSAGDGFMQLAPSADDAWLHVHAIRAGFVARQVNSRAPRYYSLKRAQLNALWIRNRWAGDNDAQLRRLYGPADLALLARARAA</sequence>